<keyword evidence="8" id="KW-0067">ATP-binding</keyword>
<dbReference type="PROSITE" id="PS50137">
    <property type="entry name" value="DS_RBD"/>
    <property type="match status" value="2"/>
</dbReference>
<feature type="domain" description="Helicase ATP-binding" evidence="13">
    <location>
        <begin position="387"/>
        <end position="553"/>
    </location>
</feature>
<evidence type="ECO:0000256" key="8">
    <source>
        <dbReference type="ARBA" id="ARBA00022840"/>
    </source>
</evidence>
<dbReference type="InterPro" id="IPR002464">
    <property type="entry name" value="DNA/RNA_helicase_DEAH_CS"/>
</dbReference>
<dbReference type="Pfam" id="PF07717">
    <property type="entry name" value="OB_NTP_bind"/>
    <property type="match status" value="1"/>
</dbReference>
<feature type="region of interest" description="Disordered" evidence="11">
    <location>
        <begin position="581"/>
        <end position="602"/>
    </location>
</feature>
<dbReference type="Gene3D" id="1.20.120.1080">
    <property type="match status" value="1"/>
</dbReference>
<dbReference type="SUPFAM" id="SSF54768">
    <property type="entry name" value="dsRNA-binding domain-like"/>
    <property type="match status" value="2"/>
</dbReference>
<dbReference type="SMART" id="SM00358">
    <property type="entry name" value="DSRM"/>
    <property type="match status" value="2"/>
</dbReference>
<evidence type="ECO:0000256" key="3">
    <source>
        <dbReference type="ARBA" id="ARBA00012552"/>
    </source>
</evidence>
<dbReference type="OrthoDB" id="5600252at2759"/>
<feature type="domain" description="DRBM" evidence="12">
    <location>
        <begin position="3"/>
        <end position="71"/>
    </location>
</feature>
<dbReference type="EC" id="3.6.4.13" evidence="3"/>
<dbReference type="SMART" id="SM00487">
    <property type="entry name" value="DEXDc"/>
    <property type="match status" value="1"/>
</dbReference>
<dbReference type="PROSITE" id="PS51192">
    <property type="entry name" value="HELICASE_ATP_BIND_1"/>
    <property type="match status" value="1"/>
</dbReference>
<keyword evidence="5" id="KW-0547">Nucleotide-binding</keyword>
<evidence type="ECO:0000256" key="11">
    <source>
        <dbReference type="SAM" id="MobiDB-lite"/>
    </source>
</evidence>
<evidence type="ECO:0000259" key="14">
    <source>
        <dbReference type="PROSITE" id="PS51194"/>
    </source>
</evidence>
<dbReference type="GeneID" id="110981570"/>
<dbReference type="InterPro" id="IPR011709">
    <property type="entry name" value="DEAD-box_helicase_OB_fold"/>
</dbReference>
<dbReference type="SUPFAM" id="SSF52540">
    <property type="entry name" value="P-loop containing nucleoside triphosphate hydrolases"/>
    <property type="match status" value="1"/>
</dbReference>
<dbReference type="InterPro" id="IPR014720">
    <property type="entry name" value="dsRBD_dom"/>
</dbReference>
<evidence type="ECO:0000256" key="1">
    <source>
        <dbReference type="ARBA" id="ARBA00004123"/>
    </source>
</evidence>
<evidence type="ECO:0000256" key="10">
    <source>
        <dbReference type="PROSITE-ProRule" id="PRU00266"/>
    </source>
</evidence>
<evidence type="ECO:0000259" key="12">
    <source>
        <dbReference type="PROSITE" id="PS50137"/>
    </source>
</evidence>
<keyword evidence="4" id="KW-0677">Repeat</keyword>
<dbReference type="InterPro" id="IPR048333">
    <property type="entry name" value="HA2_WH"/>
</dbReference>
<dbReference type="GO" id="GO:0016887">
    <property type="term" value="F:ATP hydrolysis activity"/>
    <property type="evidence" value="ECO:0007669"/>
    <property type="project" value="TreeGrafter"/>
</dbReference>
<dbReference type="CDD" id="cd19854">
    <property type="entry name" value="DSRM_DHX9_rpt1"/>
    <property type="match status" value="1"/>
</dbReference>
<dbReference type="PROSITE" id="PS51194">
    <property type="entry name" value="HELICASE_CTER"/>
    <property type="match status" value="1"/>
</dbReference>
<dbReference type="InterPro" id="IPR044446">
    <property type="entry name" value="DHX9_DSRM_2"/>
</dbReference>
<dbReference type="InterPro" id="IPR001650">
    <property type="entry name" value="Helicase_C-like"/>
</dbReference>
<comment type="subcellular location">
    <subcellularLocation>
        <location evidence="1">Nucleus</location>
    </subcellularLocation>
</comment>
<evidence type="ECO:0000256" key="4">
    <source>
        <dbReference type="ARBA" id="ARBA00022737"/>
    </source>
</evidence>
<dbReference type="SMART" id="SM00847">
    <property type="entry name" value="HA2"/>
    <property type="match status" value="1"/>
</dbReference>
<dbReference type="InterPro" id="IPR014001">
    <property type="entry name" value="Helicase_ATP-bd"/>
</dbReference>
<dbReference type="Gene3D" id="3.30.160.20">
    <property type="match status" value="2"/>
</dbReference>
<dbReference type="Pfam" id="PF00035">
    <property type="entry name" value="dsrm"/>
    <property type="match status" value="2"/>
</dbReference>
<dbReference type="GO" id="GO:1990904">
    <property type="term" value="C:ribonucleoprotein complex"/>
    <property type="evidence" value="ECO:0007669"/>
    <property type="project" value="TreeGrafter"/>
</dbReference>
<keyword evidence="15" id="KW-1185">Reference proteome</keyword>
<protein>
    <recommendedName>
        <fullName evidence="3">RNA helicase</fullName>
        <ecNumber evidence="3">3.6.4.13</ecNumber>
    </recommendedName>
</protein>
<dbReference type="Pfam" id="PF04408">
    <property type="entry name" value="WHD_HA2"/>
    <property type="match status" value="1"/>
</dbReference>
<proteinExistence type="inferred from homology"/>
<dbReference type="Pfam" id="PF00271">
    <property type="entry name" value="Helicase_C"/>
    <property type="match status" value="1"/>
</dbReference>
<dbReference type="GO" id="GO:0005524">
    <property type="term" value="F:ATP binding"/>
    <property type="evidence" value="ECO:0007669"/>
    <property type="project" value="UniProtKB-KW"/>
</dbReference>
<dbReference type="InterPro" id="IPR044445">
    <property type="entry name" value="DHX9_DSRM_1"/>
</dbReference>
<reference evidence="16" key="1">
    <citation type="submission" date="2025-08" db="UniProtKB">
        <authorList>
            <consortium name="RefSeq"/>
        </authorList>
    </citation>
    <scope>IDENTIFICATION</scope>
</reference>
<dbReference type="Gene3D" id="3.40.50.300">
    <property type="entry name" value="P-loop containing nucleotide triphosphate hydrolases"/>
    <property type="match status" value="2"/>
</dbReference>
<dbReference type="Proteomes" id="UP000694845">
    <property type="component" value="Unplaced"/>
</dbReference>
<dbReference type="InterPro" id="IPR007502">
    <property type="entry name" value="Helicase-assoc_dom"/>
</dbReference>
<evidence type="ECO:0000313" key="16">
    <source>
        <dbReference type="RefSeq" id="XP_022094914.1"/>
    </source>
</evidence>
<dbReference type="PROSITE" id="PS00690">
    <property type="entry name" value="DEAH_ATP_HELICASE"/>
    <property type="match status" value="1"/>
</dbReference>
<evidence type="ECO:0000256" key="5">
    <source>
        <dbReference type="ARBA" id="ARBA00022741"/>
    </source>
</evidence>
<keyword evidence="10" id="KW-0694">RNA-binding</keyword>
<organism evidence="15 16">
    <name type="scientific">Acanthaster planci</name>
    <name type="common">Crown-of-thorns starfish</name>
    <dbReference type="NCBI Taxonomy" id="133434"/>
    <lineage>
        <taxon>Eukaryota</taxon>
        <taxon>Metazoa</taxon>
        <taxon>Echinodermata</taxon>
        <taxon>Eleutherozoa</taxon>
        <taxon>Asterozoa</taxon>
        <taxon>Asteroidea</taxon>
        <taxon>Valvatacea</taxon>
        <taxon>Valvatida</taxon>
        <taxon>Acanthasteridae</taxon>
        <taxon>Acanthaster</taxon>
    </lineage>
</organism>
<dbReference type="GO" id="GO:0005730">
    <property type="term" value="C:nucleolus"/>
    <property type="evidence" value="ECO:0007669"/>
    <property type="project" value="TreeGrafter"/>
</dbReference>
<evidence type="ECO:0000256" key="9">
    <source>
        <dbReference type="ARBA" id="ARBA00023242"/>
    </source>
</evidence>
<evidence type="ECO:0000256" key="7">
    <source>
        <dbReference type="ARBA" id="ARBA00022806"/>
    </source>
</evidence>
<sequence length="1253" mass="140807">MGDVKNFLYSFCGKKKVTPDYEIKNSGPKHRQRFLCEVRVPGYNYVGAGNSTGKKDAQTNAAKDFLLYLVRVGEVRESDIPTLALPTHEESQPPCELPTGVSLAPHLAVGDLAYPPKGGPNIGQEDQRDSGLPSYQRNFFDRRGEKRNIEESENLDLNAGIHGNWTLSNAKSRLHQYLQVNRLPAEYKYSSVGQDHNRSYVAELSLYIKSCRRTIHAREQGSNKKTASLSCALSLVRQLYHMGEIEAFTGQTKKRKTENLEPYNVALVGEVEAKLTDVLDQLKLHFAPEPVGMIEPVLLTVEKNEQTFENPEGPRGAYGVSWSPPQPNWNPWLNCNIDEGPLAQMTLEDVSKELYQDSQHKRQDLRFQKMLEERHSLPIFETQQIIVDTIACNPVVIIRGATGCGKTTQVPQFILDSFIERMRGAFCNIIVTQPRRISAVSIAERVAVERGEDLGISSGYSVRFDTVRPRPQGAVLFCTVGTLLRKLEAGLRGVSHVIVDEIHERDLNTDFLLVVLRDMQRAFPEMRIILMSATIDTTMFSQYFGDCPIVEVYGRSYPVQEYYLEDIVQMLNFVPPANIRKNKNKKDDDDEEEAEDEFSENLNKQVSTQYSERTRNAMAQMSEKEMNFDLIEALLTYIKNLNVPGAVLVFLPGWNWIFALMRHLQEHPKFGNRDYLILPLHSQIPREDQHRVFESVPKEVTKIILSTNIAETSITINDVVYVIDICKAKTKLFTSHNNMTNYATIWASKTNLEQRRGRAGRVRPGFAFHLCSRARFDKLEEYTTPEIFRTPLNELALTIKLLRLGNIADFLNKAIEPPPLDSVVEAVAALKDMHALDMQEELTPLGKILAKMPMEPKLGKMIILGCCLFVGDAMSIIAASTVFSEPFITHMGKVTNLHKSYCGIRHSDHVAVLGCFQEWEQTLSNGGEDGAMNYCDRKQLQMTSLRMIYEAKNQLKDILVMEGFPEQCLEPEYFNFGGPDIKLEVVVSLLAMGLSPNICYHKEKRKLLTTENKAALIHKSSVNFSKFDQTFPSPFFVFTEKIRTRAVSAKGMTMVSPLQLLLFGARSIESCDGLIRLDDWIQLRMPHASAAKIVALRPAIEALIFNMTANPDSIMSPSTQDEMLLNIIRELSSAKAGFFGNPPEDSGQQGRGRDQPGPSRFRFSTPPGYSGGQRGDRGSRSFRDHFRGGRGGGEYEGRGNFGGGREHGFRGVGYSAGRQGFRGDRGRFSGFRGYRGGRGRGGGGFRGGYQGGW</sequence>
<keyword evidence="6" id="KW-0378">Hydrolase</keyword>
<accession>A0A8B7YNS2</accession>
<name>A0A8B7YNS2_ACAPL</name>
<dbReference type="InterPro" id="IPR027417">
    <property type="entry name" value="P-loop_NTPase"/>
</dbReference>
<dbReference type="FunFam" id="3.40.50.300:FF:000284">
    <property type="entry name" value="probable ATP-dependent RNA helicase YTHDC2"/>
    <property type="match status" value="1"/>
</dbReference>
<feature type="compositionally biased region" description="Basic and acidic residues" evidence="11">
    <location>
        <begin position="1174"/>
        <end position="1197"/>
    </location>
</feature>
<dbReference type="CDD" id="cd19855">
    <property type="entry name" value="DSRM_DHX9_rpt2"/>
    <property type="match status" value="1"/>
</dbReference>
<comment type="similarity">
    <text evidence="2">Belongs to the DEAD box helicase family. DEAH subfamily.</text>
</comment>
<feature type="region of interest" description="Disordered" evidence="11">
    <location>
        <begin position="1137"/>
        <end position="1206"/>
    </location>
</feature>
<dbReference type="InterPro" id="IPR011545">
    <property type="entry name" value="DEAD/DEAH_box_helicase_dom"/>
</dbReference>
<feature type="domain" description="Helicase C-terminal" evidence="14">
    <location>
        <begin position="630"/>
        <end position="803"/>
    </location>
</feature>
<dbReference type="Pfam" id="PF00270">
    <property type="entry name" value="DEAD"/>
    <property type="match status" value="1"/>
</dbReference>
<dbReference type="SMART" id="SM00490">
    <property type="entry name" value="HELICc"/>
    <property type="match status" value="1"/>
</dbReference>
<dbReference type="PANTHER" id="PTHR18934">
    <property type="entry name" value="ATP-DEPENDENT RNA HELICASE"/>
    <property type="match status" value="1"/>
</dbReference>
<keyword evidence="9" id="KW-0539">Nucleus</keyword>
<feature type="compositionally biased region" description="Acidic residues" evidence="11">
    <location>
        <begin position="588"/>
        <end position="599"/>
    </location>
</feature>
<dbReference type="KEGG" id="aplc:110981570"/>
<evidence type="ECO:0000256" key="2">
    <source>
        <dbReference type="ARBA" id="ARBA00008792"/>
    </source>
</evidence>
<evidence type="ECO:0000313" key="15">
    <source>
        <dbReference type="Proteomes" id="UP000694845"/>
    </source>
</evidence>
<dbReference type="GO" id="GO:0003725">
    <property type="term" value="F:double-stranded RNA binding"/>
    <property type="evidence" value="ECO:0007669"/>
    <property type="project" value="InterPro"/>
</dbReference>
<dbReference type="CDD" id="cd18791">
    <property type="entry name" value="SF2_C_RHA"/>
    <property type="match status" value="1"/>
</dbReference>
<dbReference type="FunFam" id="3.30.160.20:FF:000028">
    <property type="entry name" value="ATP-dependent RNA helicase A"/>
    <property type="match status" value="1"/>
</dbReference>
<dbReference type="RefSeq" id="XP_022094914.1">
    <property type="nucleotide sequence ID" value="XM_022239222.1"/>
</dbReference>
<dbReference type="FunFam" id="3.30.160.20:FF:000026">
    <property type="entry name" value="ATP-dependent RNA helicase A"/>
    <property type="match status" value="1"/>
</dbReference>
<dbReference type="GO" id="GO:0043138">
    <property type="term" value="F:3'-5' DNA helicase activity"/>
    <property type="evidence" value="ECO:0007669"/>
    <property type="project" value="TreeGrafter"/>
</dbReference>
<dbReference type="GO" id="GO:0003724">
    <property type="term" value="F:RNA helicase activity"/>
    <property type="evidence" value="ECO:0007669"/>
    <property type="project" value="UniProtKB-EC"/>
</dbReference>
<dbReference type="GO" id="GO:0045944">
    <property type="term" value="P:positive regulation of transcription by RNA polymerase II"/>
    <property type="evidence" value="ECO:0007669"/>
    <property type="project" value="TreeGrafter"/>
</dbReference>
<feature type="domain" description="DRBM" evidence="12">
    <location>
        <begin position="169"/>
        <end position="241"/>
    </location>
</feature>
<dbReference type="GO" id="GO:0050684">
    <property type="term" value="P:regulation of mRNA processing"/>
    <property type="evidence" value="ECO:0007669"/>
    <property type="project" value="TreeGrafter"/>
</dbReference>
<dbReference type="FunFam" id="3.40.50.300:FF:000677">
    <property type="entry name" value="ATP-dependent RNA helicase A"/>
    <property type="match status" value="1"/>
</dbReference>
<dbReference type="AlphaFoldDB" id="A0A8B7YNS2"/>
<gene>
    <name evidence="16" type="primary">LOC110981570</name>
</gene>
<evidence type="ECO:0000256" key="6">
    <source>
        <dbReference type="ARBA" id="ARBA00022801"/>
    </source>
</evidence>
<dbReference type="PANTHER" id="PTHR18934:SF119">
    <property type="entry name" value="ATP-DEPENDENT RNA HELICASE A"/>
    <property type="match status" value="1"/>
</dbReference>
<evidence type="ECO:0000259" key="13">
    <source>
        <dbReference type="PROSITE" id="PS51192"/>
    </source>
</evidence>
<keyword evidence="7" id="KW-0347">Helicase</keyword>
<dbReference type="CTD" id="1660"/>